<feature type="domain" description="Poly A polymerase head" evidence="12">
    <location>
        <begin position="22"/>
        <end position="142"/>
    </location>
</feature>
<dbReference type="PANTHER" id="PTHR46173">
    <property type="entry name" value="CCA TRNA NUCLEOTIDYLTRANSFERASE 1, MITOCHONDRIAL"/>
    <property type="match status" value="1"/>
</dbReference>
<feature type="binding site" evidence="11">
    <location>
        <position position="27"/>
    </location>
    <ligand>
        <name>ATP</name>
        <dbReference type="ChEBI" id="CHEBI:30616"/>
    </ligand>
</feature>
<evidence type="ECO:0000313" key="15">
    <source>
        <dbReference type="EMBL" id="MBN3547869.1"/>
    </source>
</evidence>
<dbReference type="NCBIfam" id="NF009814">
    <property type="entry name" value="PRK13299.1"/>
    <property type="match status" value="1"/>
</dbReference>
<evidence type="ECO:0000256" key="9">
    <source>
        <dbReference type="ARBA" id="ARBA00022842"/>
    </source>
</evidence>
<dbReference type="GO" id="GO:0004810">
    <property type="term" value="F:CCA tRNA nucleotidyltransferase activity"/>
    <property type="evidence" value="ECO:0007669"/>
    <property type="project" value="UniProtKB-EC"/>
</dbReference>
<proteinExistence type="inferred from homology"/>
<keyword evidence="8 11" id="KW-0067">ATP-binding</keyword>
<feature type="domain" description="CCA-adding enzyme C-terminal" evidence="14">
    <location>
        <begin position="243"/>
        <end position="387"/>
    </location>
</feature>
<dbReference type="CDD" id="cd05398">
    <property type="entry name" value="NT_ClassII-CCAase"/>
    <property type="match status" value="1"/>
</dbReference>
<dbReference type="RefSeq" id="WP_188402069.1">
    <property type="nucleotide sequence ID" value="NZ_BMCE01000001.1"/>
</dbReference>
<evidence type="ECO:0000256" key="4">
    <source>
        <dbReference type="ARBA" id="ARBA00022695"/>
    </source>
</evidence>
<feature type="binding site" evidence="11">
    <location>
        <position position="27"/>
    </location>
    <ligand>
        <name>CTP</name>
        <dbReference type="ChEBI" id="CHEBI:37563"/>
    </ligand>
</feature>
<feature type="binding site" evidence="11">
    <location>
        <position position="163"/>
    </location>
    <ligand>
        <name>CTP</name>
        <dbReference type="ChEBI" id="CHEBI:37563"/>
    </ligand>
</feature>
<feature type="binding site" evidence="11">
    <location>
        <position position="157"/>
    </location>
    <ligand>
        <name>ATP</name>
        <dbReference type="ChEBI" id="CHEBI:30616"/>
    </ligand>
</feature>
<evidence type="ECO:0000259" key="14">
    <source>
        <dbReference type="Pfam" id="PF13735"/>
    </source>
</evidence>
<evidence type="ECO:0000259" key="13">
    <source>
        <dbReference type="Pfam" id="PF12627"/>
    </source>
</evidence>
<comment type="cofactor">
    <cofactor evidence="1 11">
        <name>Mg(2+)</name>
        <dbReference type="ChEBI" id="CHEBI:18420"/>
    </cofactor>
</comment>
<feature type="binding site" evidence="11">
    <location>
        <position position="163"/>
    </location>
    <ligand>
        <name>ATP</name>
        <dbReference type="ChEBI" id="CHEBI:30616"/>
    </ligand>
</feature>
<evidence type="ECO:0000313" key="16">
    <source>
        <dbReference type="Proteomes" id="UP001319060"/>
    </source>
</evidence>
<dbReference type="EC" id="2.7.7.72" evidence="11"/>
<accession>A0ABS2ZKJ7</accession>
<feature type="binding site" evidence="11">
    <location>
        <position position="30"/>
    </location>
    <ligand>
        <name>ATP</name>
        <dbReference type="ChEBI" id="CHEBI:30616"/>
    </ligand>
</feature>
<evidence type="ECO:0000256" key="10">
    <source>
        <dbReference type="ARBA" id="ARBA00022884"/>
    </source>
</evidence>
<feature type="binding site" evidence="11">
    <location>
        <position position="111"/>
    </location>
    <ligand>
        <name>CTP</name>
        <dbReference type="ChEBI" id="CHEBI:37563"/>
    </ligand>
</feature>
<evidence type="ECO:0000256" key="8">
    <source>
        <dbReference type="ARBA" id="ARBA00022840"/>
    </source>
</evidence>
<evidence type="ECO:0000256" key="3">
    <source>
        <dbReference type="ARBA" id="ARBA00022694"/>
    </source>
</evidence>
<comment type="caution">
    <text evidence="15">The sequence shown here is derived from an EMBL/GenBank/DDBJ whole genome shotgun (WGS) entry which is preliminary data.</text>
</comment>
<keyword evidence="5 11" id="KW-0479">Metal-binding</keyword>
<keyword evidence="6 11" id="KW-0547">Nucleotide-binding</keyword>
<organism evidence="15 16">
    <name type="scientific">Fictibacillus barbaricus</name>
    <dbReference type="NCBI Taxonomy" id="182136"/>
    <lineage>
        <taxon>Bacteria</taxon>
        <taxon>Bacillati</taxon>
        <taxon>Bacillota</taxon>
        <taxon>Bacilli</taxon>
        <taxon>Bacillales</taxon>
        <taxon>Fictibacillaceae</taxon>
        <taxon>Fictibacillus</taxon>
    </lineage>
</organism>
<dbReference type="HAMAP" id="MF_01263">
    <property type="entry name" value="CCA_bact_type3"/>
    <property type="match status" value="1"/>
</dbReference>
<reference evidence="15 16" key="1">
    <citation type="submission" date="2021-01" db="EMBL/GenBank/DDBJ databases">
        <title>Genome Sequencing of Type Strains.</title>
        <authorList>
            <person name="Lemaire J.F."/>
            <person name="Inderbitzin P."/>
            <person name="Collins S.B."/>
            <person name="Wespe N."/>
            <person name="Knight-Connoni V."/>
        </authorList>
    </citation>
    <scope>NUCLEOTIDE SEQUENCE [LARGE SCALE GENOMIC DNA]</scope>
    <source>
        <strain evidence="15 16">DSM 14730</strain>
    </source>
</reference>
<feature type="binding site" evidence="11">
    <location>
        <position position="160"/>
    </location>
    <ligand>
        <name>ATP</name>
        <dbReference type="ChEBI" id="CHEBI:30616"/>
    </ligand>
</feature>
<comment type="catalytic activity">
    <reaction evidence="11">
        <text>a tRNA with a 3' CCA end + 2 CTP + ATP = a tRNA with a 3' CCACCA end + 3 diphosphate</text>
        <dbReference type="Rhea" id="RHEA:76235"/>
        <dbReference type="Rhea" id="RHEA-COMP:10468"/>
        <dbReference type="Rhea" id="RHEA-COMP:18655"/>
        <dbReference type="ChEBI" id="CHEBI:30616"/>
        <dbReference type="ChEBI" id="CHEBI:33019"/>
        <dbReference type="ChEBI" id="CHEBI:37563"/>
        <dbReference type="ChEBI" id="CHEBI:83071"/>
        <dbReference type="ChEBI" id="CHEBI:195187"/>
    </reaction>
</comment>
<dbReference type="Proteomes" id="UP001319060">
    <property type="component" value="Unassembled WGS sequence"/>
</dbReference>
<evidence type="ECO:0000256" key="1">
    <source>
        <dbReference type="ARBA" id="ARBA00001946"/>
    </source>
</evidence>
<dbReference type="PANTHER" id="PTHR46173:SF1">
    <property type="entry name" value="CCA TRNA NUCLEOTIDYLTRANSFERASE 1, MITOCHONDRIAL"/>
    <property type="match status" value="1"/>
</dbReference>
<keyword evidence="7 11" id="KW-0692">RNA repair</keyword>
<dbReference type="InterPro" id="IPR043519">
    <property type="entry name" value="NT_sf"/>
</dbReference>
<dbReference type="Gene3D" id="3.30.460.10">
    <property type="entry name" value="Beta Polymerase, domain 2"/>
    <property type="match status" value="1"/>
</dbReference>
<keyword evidence="2 11" id="KW-0808">Transferase</keyword>
<keyword evidence="16" id="KW-1185">Reference proteome</keyword>
<dbReference type="SUPFAM" id="SSF81891">
    <property type="entry name" value="Poly A polymerase C-terminal region-like"/>
    <property type="match status" value="1"/>
</dbReference>
<feature type="binding site" evidence="11">
    <location>
        <position position="30"/>
    </location>
    <ligand>
        <name>CTP</name>
        <dbReference type="ChEBI" id="CHEBI:37563"/>
    </ligand>
</feature>
<keyword evidence="3 11" id="KW-0819">tRNA processing</keyword>
<comment type="similarity">
    <text evidence="11">Belongs to the tRNA nucleotidyltransferase/poly(A) polymerase family. Bacterial CCA-adding enzyme type 3 subfamily.</text>
</comment>
<dbReference type="Pfam" id="PF01743">
    <property type="entry name" value="PolyA_pol"/>
    <property type="match status" value="1"/>
</dbReference>
<feature type="domain" description="tRNA nucleotidyltransferase/poly(A) polymerase RNA and SrmB- binding" evidence="13">
    <location>
        <begin position="170"/>
        <end position="227"/>
    </location>
</feature>
<feature type="binding site" evidence="11">
    <location>
        <position position="40"/>
    </location>
    <ligand>
        <name>Mg(2+)</name>
        <dbReference type="ChEBI" id="CHEBI:18420"/>
    </ligand>
</feature>
<dbReference type="Gene3D" id="1.20.58.560">
    <property type="match status" value="1"/>
</dbReference>
<dbReference type="Gene3D" id="1.10.110.30">
    <property type="match status" value="1"/>
</dbReference>
<evidence type="ECO:0000256" key="2">
    <source>
        <dbReference type="ARBA" id="ARBA00022679"/>
    </source>
</evidence>
<feature type="binding site" evidence="11">
    <location>
        <position position="111"/>
    </location>
    <ligand>
        <name>ATP</name>
        <dbReference type="ChEBI" id="CHEBI:30616"/>
    </ligand>
</feature>
<dbReference type="InterPro" id="IPR032828">
    <property type="entry name" value="PolyA_RNA-bd"/>
</dbReference>
<gene>
    <name evidence="11" type="primary">cca</name>
    <name evidence="15" type="ORF">JYA64_21390</name>
</gene>
<dbReference type="InterPro" id="IPR002646">
    <property type="entry name" value="PolA_pol_head_dom"/>
</dbReference>
<comment type="catalytic activity">
    <reaction evidence="11">
        <text>a tRNA precursor + 2 CTP + ATP = a tRNA with a 3' CCA end + 3 diphosphate</text>
        <dbReference type="Rhea" id="RHEA:14433"/>
        <dbReference type="Rhea" id="RHEA-COMP:10465"/>
        <dbReference type="Rhea" id="RHEA-COMP:10468"/>
        <dbReference type="ChEBI" id="CHEBI:30616"/>
        <dbReference type="ChEBI" id="CHEBI:33019"/>
        <dbReference type="ChEBI" id="CHEBI:37563"/>
        <dbReference type="ChEBI" id="CHEBI:74896"/>
        <dbReference type="ChEBI" id="CHEBI:83071"/>
        <dbReference type="EC" id="2.7.7.72"/>
    </reaction>
</comment>
<comment type="subunit">
    <text evidence="11">Homodimer.</text>
</comment>
<dbReference type="InterPro" id="IPR050264">
    <property type="entry name" value="Bact_CCA-adding_enz_type3_sf"/>
</dbReference>
<evidence type="ECO:0000256" key="11">
    <source>
        <dbReference type="HAMAP-Rule" id="MF_01263"/>
    </source>
</evidence>
<feature type="binding site" evidence="11">
    <location>
        <position position="160"/>
    </location>
    <ligand>
        <name>CTP</name>
        <dbReference type="ChEBI" id="CHEBI:37563"/>
    </ligand>
</feature>
<feature type="binding site" evidence="11">
    <location>
        <position position="157"/>
    </location>
    <ligand>
        <name>CTP</name>
        <dbReference type="ChEBI" id="CHEBI:37563"/>
    </ligand>
</feature>
<keyword evidence="9 11" id="KW-0460">Magnesium</keyword>
<protein>
    <recommendedName>
        <fullName evidence="11">CCA-adding enzyme</fullName>
        <ecNumber evidence="11">2.7.7.72</ecNumber>
    </recommendedName>
    <alternativeName>
        <fullName evidence="11">CCA tRNA nucleotidyltransferase</fullName>
    </alternativeName>
    <alternativeName>
        <fullName evidence="11">tRNA CCA-pyrophosphorylase</fullName>
    </alternativeName>
    <alternativeName>
        <fullName evidence="11">tRNA adenylyl-/cytidylyl- transferase</fullName>
    </alternativeName>
    <alternativeName>
        <fullName evidence="11">tRNA nucleotidyltransferase</fullName>
    </alternativeName>
    <alternativeName>
        <fullName evidence="11">tRNA-NT</fullName>
    </alternativeName>
</protein>
<feature type="binding site" evidence="11">
    <location>
        <position position="154"/>
    </location>
    <ligand>
        <name>CTP</name>
        <dbReference type="ChEBI" id="CHEBI:37563"/>
    </ligand>
</feature>
<feature type="binding site" evidence="11">
    <location>
        <position position="154"/>
    </location>
    <ligand>
        <name>ATP</name>
        <dbReference type="ChEBI" id="CHEBI:30616"/>
    </ligand>
</feature>
<name>A0ABS2ZKJ7_9BACL</name>
<evidence type="ECO:0000256" key="6">
    <source>
        <dbReference type="ARBA" id="ARBA00022741"/>
    </source>
</evidence>
<comment type="function">
    <text evidence="11">Catalyzes the addition and repair of the essential 3'-terminal CCA sequence in tRNAs without using a nucleic acid template. Adds these three nucleotides in the order of C, C, and A to the tRNA nucleotide-73, using CTP and ATP as substrates and producing inorganic pyrophosphate. tRNA 3'-terminal CCA addition is required both for tRNA processing and repair. Also involved in tRNA surveillance by mediating tandem CCA addition to generate a CCACCA at the 3' terminus of unstable tRNAs. While stable tRNAs receive only 3'-terminal CCA, unstable tRNAs are marked with CCACCA and rapidly degraded.</text>
</comment>
<evidence type="ECO:0000256" key="5">
    <source>
        <dbReference type="ARBA" id="ARBA00022723"/>
    </source>
</evidence>
<dbReference type="Gene3D" id="1.10.246.80">
    <property type="match status" value="1"/>
</dbReference>
<dbReference type="InterPro" id="IPR023068">
    <property type="entry name" value="CCA-adding_enz_firmicutes"/>
</dbReference>
<keyword evidence="10 11" id="KW-0694">RNA-binding</keyword>
<comment type="miscellaneous">
    <text evidence="11">A single active site specifically recognizes both ATP and CTP and is responsible for their addition.</text>
</comment>
<dbReference type="Pfam" id="PF12627">
    <property type="entry name" value="PolyA_pol_RNAbd"/>
    <property type="match status" value="1"/>
</dbReference>
<sequence length="393" mass="45923">MNELFQEALYVLEQIERNGYKAYFVGGCVRDYVLDRPIKDIDIASNAKPEDIQRIFPKTIPVGIEHGTVIVRHNHISYEVTTFRKEGQYEDYRRPSNVWFVDDLEEDLSRRDFTFNAMAMDRSFQIIDPFSGREDLKVRQIRTVGDPHLRFSEDPLRLMRACRFMSVYDMGIEKETEEAILEKASFLKRISTERITEEFKKLLEGKQAGKALEFMKQSAVLTYLPYVLEENEREAYKNFGWNSLQNEEQRWTAVILLSNIGDVKEFLKSWKLPNTTIRKVLNLLSAYQNQTWTRMDLYRAGIEAASASVLLKSLLDNRSYDEDLAGLHELARTIPISSRKDIPIDGEDIIRIKQESPGVWVGKLFDEMEKKIVEGDLALKESELKDWIKRWEP</sequence>
<feature type="binding site" evidence="11">
    <location>
        <position position="42"/>
    </location>
    <ligand>
        <name>Mg(2+)</name>
        <dbReference type="ChEBI" id="CHEBI:18420"/>
    </ligand>
</feature>
<dbReference type="SUPFAM" id="SSF81301">
    <property type="entry name" value="Nucleotidyltransferase"/>
    <property type="match status" value="1"/>
</dbReference>
<dbReference type="Pfam" id="PF13735">
    <property type="entry name" value="tRNA_NucTran2_2"/>
    <property type="match status" value="1"/>
</dbReference>
<keyword evidence="4 11" id="KW-0548">Nucleotidyltransferase</keyword>
<evidence type="ECO:0000256" key="7">
    <source>
        <dbReference type="ARBA" id="ARBA00022800"/>
    </source>
</evidence>
<dbReference type="InterPro" id="IPR032810">
    <property type="entry name" value="CCA-adding_enz_C"/>
</dbReference>
<evidence type="ECO:0000259" key="12">
    <source>
        <dbReference type="Pfam" id="PF01743"/>
    </source>
</evidence>
<dbReference type="EMBL" id="JAFHKS010000044">
    <property type="protein sequence ID" value="MBN3547869.1"/>
    <property type="molecule type" value="Genomic_DNA"/>
</dbReference>